<dbReference type="AlphaFoldDB" id="A0A399IPT5"/>
<sequence>MNVSIKKSKRKDKFKDNFCTDEDEAVEIIGFSEGEAKIEGTLLKSFSFDSDDELVEEPIISPNSPTAATGAFNISETSNKLADNNTTVETNISYNDSSSEFTKNEVSLPHNKSSINSGPKKEVLDHRTLKANPSGRTPPVDGEIYDMVRTYTLRRSTVRILSKIKAIHSDDNVYLNTIVDEAICYYYEYLKNSID</sequence>
<dbReference type="EMBL" id="QXDJ01000005">
    <property type="protein sequence ID" value="RII32946.1"/>
    <property type="molecule type" value="Genomic_DNA"/>
</dbReference>
<organism evidence="1 2">
    <name type="scientific">Clostridium chromiireducens</name>
    <dbReference type="NCBI Taxonomy" id="225345"/>
    <lineage>
        <taxon>Bacteria</taxon>
        <taxon>Bacillati</taxon>
        <taxon>Bacillota</taxon>
        <taxon>Clostridia</taxon>
        <taxon>Eubacteriales</taxon>
        <taxon>Clostridiaceae</taxon>
        <taxon>Clostridium</taxon>
    </lineage>
</organism>
<reference evidence="1 2" key="1">
    <citation type="submission" date="2018-08" db="EMBL/GenBank/DDBJ databases">
        <title>Genome of Clostridium chromiireducens C1, DSM12136.</title>
        <authorList>
            <person name="Xing M."/>
            <person name="Wei Y."/>
            <person name="Ang E.L."/>
            <person name="Zhao H."/>
            <person name="Zhang Y."/>
        </authorList>
    </citation>
    <scope>NUCLEOTIDE SEQUENCE [LARGE SCALE GENOMIC DNA]</scope>
    <source>
        <strain evidence="1 2">C1</strain>
    </source>
</reference>
<dbReference type="Proteomes" id="UP000265930">
    <property type="component" value="Unassembled WGS sequence"/>
</dbReference>
<proteinExistence type="predicted"/>
<name>A0A399IPT5_9CLOT</name>
<protein>
    <submittedName>
        <fullName evidence="1">Uncharacterized protein</fullName>
    </submittedName>
</protein>
<gene>
    <name evidence="1" type="ORF">D2A34_19105</name>
</gene>
<dbReference type="RefSeq" id="WP_119367636.1">
    <property type="nucleotide sequence ID" value="NZ_QXDJ01000005.1"/>
</dbReference>
<evidence type="ECO:0000313" key="2">
    <source>
        <dbReference type="Proteomes" id="UP000265930"/>
    </source>
</evidence>
<evidence type="ECO:0000313" key="1">
    <source>
        <dbReference type="EMBL" id="RII32946.1"/>
    </source>
</evidence>
<accession>A0A399IPT5</accession>
<comment type="caution">
    <text evidence="1">The sequence shown here is derived from an EMBL/GenBank/DDBJ whole genome shotgun (WGS) entry which is preliminary data.</text>
</comment>